<comment type="subcellular location">
    <subcellularLocation>
        <location evidence="1 4">Mitochondrion</location>
    </subcellularLocation>
</comment>
<organism evidence="6">
    <name type="scientific">Nothobranchius kadleci</name>
    <name type="common">African annual killifish</name>
    <dbReference type="NCBI Taxonomy" id="1051664"/>
    <lineage>
        <taxon>Eukaryota</taxon>
        <taxon>Metazoa</taxon>
        <taxon>Chordata</taxon>
        <taxon>Craniata</taxon>
        <taxon>Vertebrata</taxon>
        <taxon>Euteleostomi</taxon>
        <taxon>Actinopterygii</taxon>
        <taxon>Neopterygii</taxon>
        <taxon>Teleostei</taxon>
        <taxon>Neoteleostei</taxon>
        <taxon>Acanthomorphata</taxon>
        <taxon>Ovalentaria</taxon>
        <taxon>Atherinomorphae</taxon>
        <taxon>Cyprinodontiformes</taxon>
        <taxon>Nothobranchiidae</taxon>
        <taxon>Nothobranchius</taxon>
    </lineage>
</organism>
<feature type="region of interest" description="Disordered" evidence="5">
    <location>
        <begin position="201"/>
        <end position="265"/>
    </location>
</feature>
<dbReference type="AlphaFoldDB" id="A0A1A8DI10"/>
<accession>A0A1A8DI10</accession>
<dbReference type="Pfam" id="PF05308">
    <property type="entry name" value="Mito_fiss_reg"/>
    <property type="match status" value="1"/>
</dbReference>
<dbReference type="GO" id="GO:0009060">
    <property type="term" value="P:aerobic respiration"/>
    <property type="evidence" value="ECO:0007669"/>
    <property type="project" value="UniProtKB-UniRule"/>
</dbReference>
<reference evidence="6" key="2">
    <citation type="submission" date="2016-06" db="EMBL/GenBank/DDBJ databases">
        <title>The genome of a short-lived fish provides insights into sex chromosome evolution and the genetic control of aging.</title>
        <authorList>
            <person name="Reichwald K."/>
            <person name="Felder M."/>
            <person name="Petzold A."/>
            <person name="Koch P."/>
            <person name="Groth M."/>
            <person name="Platzer M."/>
        </authorList>
    </citation>
    <scope>NUCLEOTIDE SEQUENCE</scope>
    <source>
        <tissue evidence="6">Brain</tissue>
    </source>
</reference>
<feature type="region of interest" description="Disordered" evidence="5">
    <location>
        <begin position="282"/>
        <end position="314"/>
    </location>
</feature>
<evidence type="ECO:0000256" key="3">
    <source>
        <dbReference type="ARBA" id="ARBA00023128"/>
    </source>
</evidence>
<evidence type="ECO:0000256" key="1">
    <source>
        <dbReference type="ARBA" id="ARBA00004173"/>
    </source>
</evidence>
<dbReference type="EMBL" id="HAEA01004628">
    <property type="protein sequence ID" value="SBQ33108.1"/>
    <property type="molecule type" value="Transcribed_RNA"/>
</dbReference>
<gene>
    <name evidence="6" type="primary">MTFR2</name>
</gene>
<feature type="compositionally biased region" description="Pro residues" evidence="5">
    <location>
        <begin position="227"/>
        <end position="240"/>
    </location>
</feature>
<dbReference type="InterPro" id="IPR007972">
    <property type="entry name" value="Mtfr1"/>
</dbReference>
<protein>
    <recommendedName>
        <fullName evidence="4">Mitochondrial fission regulator</fullName>
    </recommendedName>
</protein>
<evidence type="ECO:0000256" key="5">
    <source>
        <dbReference type="SAM" id="MobiDB-lite"/>
    </source>
</evidence>
<feature type="compositionally biased region" description="Basic and acidic residues" evidence="5">
    <location>
        <begin position="287"/>
        <end position="303"/>
    </location>
</feature>
<reference evidence="6" key="1">
    <citation type="submission" date="2016-05" db="EMBL/GenBank/DDBJ databases">
        <authorList>
            <person name="Lavstsen T."/>
            <person name="Jespersen J.S."/>
        </authorList>
    </citation>
    <scope>NUCLEOTIDE SEQUENCE</scope>
    <source>
        <tissue evidence="6">Brain</tissue>
    </source>
</reference>
<comment type="function">
    <text evidence="4">Plays a role in mitochondrial aerobic respiration. Regulates mitochondrial organization and fission.</text>
</comment>
<proteinExistence type="inferred from homology"/>
<evidence type="ECO:0000256" key="4">
    <source>
        <dbReference type="RuleBase" id="RU369053"/>
    </source>
</evidence>
<dbReference type="GO" id="GO:0005739">
    <property type="term" value="C:mitochondrion"/>
    <property type="evidence" value="ECO:0007669"/>
    <property type="project" value="UniProtKB-SubCell"/>
</dbReference>
<dbReference type="PANTHER" id="PTHR14215:SF2">
    <property type="entry name" value="MITOCHONDRIAL FISSION REGULATOR 2"/>
    <property type="match status" value="1"/>
</dbReference>
<feature type="compositionally biased region" description="Low complexity" evidence="5">
    <location>
        <begin position="247"/>
        <end position="261"/>
    </location>
</feature>
<comment type="similarity">
    <text evidence="2 4">Belongs to the MTFR1 family.</text>
</comment>
<feature type="non-terminal residue" evidence="6">
    <location>
        <position position="1"/>
    </location>
</feature>
<sequence>SRIKGEKYVISGLSPSQSAETEALQPSAYAGKVLAMSFVEDVLDGLCMVLEYFGVPPDMLVPVWDSQLCGQYRSIVRMIGTSLPLEPAPRVHFQIPLMTYRPHGCSDVTVDTPTVPSFADVLWVFDDEGEKFAKTRNHLPPTTTGGLIRHPGPTLIQAQRRTSVRQKIDPEALKKISELESELLKLRAQIAQIVMAPSPGLTESQNVPGSPLMSHPPIPALTSTPRCAPPPPPPPPPPPIETKVDKVPSSGPVSGAPSEVVQPSDGRASLLESIRNAGGIGKAKLRNVKERKMEKKKQKEQEQAVRAASSGGDFMSDLFNKLAMRRKGISGKVPAAGESEAPAGTGGAFARMSDVIPPPPAPQMATDDDDWEA</sequence>
<feature type="region of interest" description="Disordered" evidence="5">
    <location>
        <begin position="332"/>
        <end position="373"/>
    </location>
</feature>
<evidence type="ECO:0000313" key="6">
    <source>
        <dbReference type="EMBL" id="SBQ33108.1"/>
    </source>
</evidence>
<keyword evidence="3 4" id="KW-0496">Mitochondrion</keyword>
<dbReference type="PANTHER" id="PTHR14215">
    <property type="entry name" value="PROTEIN OF UNKNOWN FUNCTION DUF729"/>
    <property type="match status" value="1"/>
</dbReference>
<dbReference type="GO" id="GO:0000266">
    <property type="term" value="P:mitochondrial fission"/>
    <property type="evidence" value="ECO:0007669"/>
    <property type="project" value="UniProtKB-UniRule"/>
</dbReference>
<name>A0A1A8DI10_NOTKA</name>
<evidence type="ECO:0000256" key="2">
    <source>
        <dbReference type="ARBA" id="ARBA00005807"/>
    </source>
</evidence>